<comment type="caution">
    <text evidence="2">The sequence shown here is derived from an EMBL/GenBank/DDBJ whole genome shotgun (WGS) entry which is preliminary data.</text>
</comment>
<dbReference type="EMBL" id="JANAWD010000956">
    <property type="protein sequence ID" value="KAJ3474916.1"/>
    <property type="molecule type" value="Genomic_DNA"/>
</dbReference>
<sequence>MDCYPFHSHVAETFRRESLQGADRRRAALHGFPQFSPPVSSILRTQHDPPSRLINHEHTTSPKSPFVSPKEHGDTFTDWYRHDSLSSARYYAAIPSTDGDSRNGCTGGATPHGFAKFTYLAPPNHQPSDVGLHEDWRERVQTVAKPPSSKPKSHKRTESKLEGLNNIDVIQEQPPSRAIPSVRQFKTIPLRVEVSIPVSSSKSRQRPSTSTSTTTSSGSKGRKRPLHPHPAALPSPIRGWARARRRGRQERGRGRIRRGEMEIGMGTGGSEVEGEGEYQTGVLP</sequence>
<proteinExistence type="predicted"/>
<feature type="compositionally biased region" description="Low complexity" evidence="1">
    <location>
        <begin position="229"/>
        <end position="240"/>
    </location>
</feature>
<accession>A0AAD5UQA8</accession>
<feature type="region of interest" description="Disordered" evidence="1">
    <location>
        <begin position="197"/>
        <end position="284"/>
    </location>
</feature>
<feature type="compositionally biased region" description="Basic and acidic residues" evidence="1">
    <location>
        <begin position="48"/>
        <end position="60"/>
    </location>
</feature>
<dbReference type="AlphaFoldDB" id="A0AAD5UQA8"/>
<feature type="compositionally biased region" description="Low complexity" evidence="1">
    <location>
        <begin position="199"/>
        <end position="219"/>
    </location>
</feature>
<organism evidence="2 3">
    <name type="scientific">Meripilus lineatus</name>
    <dbReference type="NCBI Taxonomy" id="2056292"/>
    <lineage>
        <taxon>Eukaryota</taxon>
        <taxon>Fungi</taxon>
        <taxon>Dikarya</taxon>
        <taxon>Basidiomycota</taxon>
        <taxon>Agaricomycotina</taxon>
        <taxon>Agaricomycetes</taxon>
        <taxon>Polyporales</taxon>
        <taxon>Meripilaceae</taxon>
        <taxon>Meripilus</taxon>
    </lineage>
</organism>
<feature type="region of interest" description="Disordered" evidence="1">
    <location>
        <begin position="142"/>
        <end position="182"/>
    </location>
</feature>
<evidence type="ECO:0000313" key="2">
    <source>
        <dbReference type="EMBL" id="KAJ3474916.1"/>
    </source>
</evidence>
<evidence type="ECO:0000256" key="1">
    <source>
        <dbReference type="SAM" id="MobiDB-lite"/>
    </source>
</evidence>
<name>A0AAD5UQA8_9APHY</name>
<feature type="compositionally biased region" description="Basic and acidic residues" evidence="1">
    <location>
        <begin position="249"/>
        <end position="261"/>
    </location>
</feature>
<evidence type="ECO:0000313" key="3">
    <source>
        <dbReference type="Proteomes" id="UP001212997"/>
    </source>
</evidence>
<keyword evidence="3" id="KW-1185">Reference proteome</keyword>
<reference evidence="2" key="1">
    <citation type="submission" date="2022-07" db="EMBL/GenBank/DDBJ databases">
        <title>Genome Sequence of Physisporinus lineatus.</title>
        <authorList>
            <person name="Buettner E."/>
        </authorList>
    </citation>
    <scope>NUCLEOTIDE SEQUENCE</scope>
    <source>
        <strain evidence="2">VT162</strain>
    </source>
</reference>
<feature type="region of interest" description="Disordered" evidence="1">
    <location>
        <begin position="48"/>
        <end position="71"/>
    </location>
</feature>
<protein>
    <submittedName>
        <fullName evidence="2">Uncharacterized protein</fullName>
    </submittedName>
</protein>
<dbReference type="Proteomes" id="UP001212997">
    <property type="component" value="Unassembled WGS sequence"/>
</dbReference>
<gene>
    <name evidence="2" type="ORF">NLI96_g12180</name>
</gene>